<dbReference type="AlphaFoldDB" id="A0A4Y9IJT2"/>
<name>A0A4Y9IJT2_9BACT</name>
<dbReference type="Proteomes" id="UP000298285">
    <property type="component" value="Unassembled WGS sequence"/>
</dbReference>
<accession>A0A4Y9IJT2</accession>
<protein>
    <submittedName>
        <fullName evidence="1">Crp/Fnr family transcriptional regulator</fullName>
    </submittedName>
</protein>
<dbReference type="RefSeq" id="WP_135106147.1">
    <property type="nucleotide sequence ID" value="NZ_JADGKW010000004.1"/>
</dbReference>
<dbReference type="OrthoDB" id="680421at2"/>
<proteinExistence type="predicted"/>
<reference evidence="1 2" key="1">
    <citation type="submission" date="2019-03" db="EMBL/GenBank/DDBJ databases">
        <title>Diversity of the mouse oral microbiome.</title>
        <authorList>
            <person name="Joseph S."/>
            <person name="Aduse-Opoku J."/>
            <person name="Curtis M."/>
            <person name="Wade W."/>
            <person name="Hashim A."/>
        </authorList>
    </citation>
    <scope>NUCLEOTIDE SEQUENCE [LARGE SCALE GENOMIC DNA]</scope>
    <source>
        <strain evidence="1 2">P11</strain>
    </source>
</reference>
<evidence type="ECO:0000313" key="1">
    <source>
        <dbReference type="EMBL" id="TFU88807.1"/>
    </source>
</evidence>
<dbReference type="EMBL" id="SPPK01000004">
    <property type="protein sequence ID" value="TFU88807.1"/>
    <property type="molecule type" value="Genomic_DNA"/>
</dbReference>
<dbReference type="SUPFAM" id="SSF51206">
    <property type="entry name" value="cAMP-binding domain-like"/>
    <property type="match status" value="1"/>
</dbReference>
<dbReference type="InterPro" id="IPR014710">
    <property type="entry name" value="RmlC-like_jellyroll"/>
</dbReference>
<evidence type="ECO:0000313" key="2">
    <source>
        <dbReference type="Proteomes" id="UP000298285"/>
    </source>
</evidence>
<dbReference type="InterPro" id="IPR000595">
    <property type="entry name" value="cNMP-bd_dom"/>
</dbReference>
<gene>
    <name evidence="1" type="ORF">E4T88_13135</name>
</gene>
<organism evidence="1 2">
    <name type="scientific">Dysgonomonas mossii</name>
    <dbReference type="NCBI Taxonomy" id="163665"/>
    <lineage>
        <taxon>Bacteria</taxon>
        <taxon>Pseudomonadati</taxon>
        <taxon>Bacteroidota</taxon>
        <taxon>Bacteroidia</taxon>
        <taxon>Bacteroidales</taxon>
        <taxon>Dysgonomonadaceae</taxon>
        <taxon>Dysgonomonas</taxon>
    </lineage>
</organism>
<dbReference type="InterPro" id="IPR018490">
    <property type="entry name" value="cNMP-bd_dom_sf"/>
</dbReference>
<comment type="caution">
    <text evidence="1">The sequence shown here is derived from an EMBL/GenBank/DDBJ whole genome shotgun (WGS) entry which is preliminary data.</text>
</comment>
<dbReference type="CDD" id="cd00038">
    <property type="entry name" value="CAP_ED"/>
    <property type="match status" value="1"/>
</dbReference>
<sequence>MSVGLLKLVALFSYYKCYIYNMNPLITLCRKFGPISLDIEKELNLKTQSKIYEKDTFFIKEGQIVSSLFVIEKGLVRSFYMKEEREITDWFGFENIPLGATMPLFFNRPSLQNIQFLETSIIHYISNSDLNVLYNKYNEMNTIGRRMTEELCRIMEERSWSLQTESAEQRYLNLIKSEPEILQRVSLGHIASYLGITQETLSRIRSKRI</sequence>
<dbReference type="Gene3D" id="2.60.120.10">
    <property type="entry name" value="Jelly Rolls"/>
    <property type="match status" value="1"/>
</dbReference>